<evidence type="ECO:0000313" key="1">
    <source>
        <dbReference type="EMBL" id="KAI4348446.1"/>
    </source>
</evidence>
<proteinExistence type="predicted"/>
<dbReference type="Proteomes" id="UP000828941">
    <property type="component" value="Chromosome 4"/>
</dbReference>
<dbReference type="EMBL" id="CM039429">
    <property type="protein sequence ID" value="KAI4348446.1"/>
    <property type="molecule type" value="Genomic_DNA"/>
</dbReference>
<keyword evidence="2" id="KW-1185">Reference proteome</keyword>
<accession>A0ACB9PJ00</accession>
<organism evidence="1 2">
    <name type="scientific">Bauhinia variegata</name>
    <name type="common">Purple orchid tree</name>
    <name type="synonym">Phanera variegata</name>
    <dbReference type="NCBI Taxonomy" id="167791"/>
    <lineage>
        <taxon>Eukaryota</taxon>
        <taxon>Viridiplantae</taxon>
        <taxon>Streptophyta</taxon>
        <taxon>Embryophyta</taxon>
        <taxon>Tracheophyta</taxon>
        <taxon>Spermatophyta</taxon>
        <taxon>Magnoliopsida</taxon>
        <taxon>eudicotyledons</taxon>
        <taxon>Gunneridae</taxon>
        <taxon>Pentapetalae</taxon>
        <taxon>rosids</taxon>
        <taxon>fabids</taxon>
        <taxon>Fabales</taxon>
        <taxon>Fabaceae</taxon>
        <taxon>Cercidoideae</taxon>
        <taxon>Cercideae</taxon>
        <taxon>Bauhiniinae</taxon>
        <taxon>Bauhinia</taxon>
    </lineage>
</organism>
<protein>
    <submittedName>
        <fullName evidence="1">Uncharacterized protein</fullName>
    </submittedName>
</protein>
<reference evidence="1 2" key="1">
    <citation type="journal article" date="2022" name="DNA Res.">
        <title>Chromosomal-level genome assembly of the orchid tree Bauhinia variegata (Leguminosae; Cercidoideae) supports the allotetraploid origin hypothesis of Bauhinia.</title>
        <authorList>
            <person name="Zhong Y."/>
            <person name="Chen Y."/>
            <person name="Zheng D."/>
            <person name="Pang J."/>
            <person name="Liu Y."/>
            <person name="Luo S."/>
            <person name="Meng S."/>
            <person name="Qian L."/>
            <person name="Wei D."/>
            <person name="Dai S."/>
            <person name="Zhou R."/>
        </authorList>
    </citation>
    <scope>NUCLEOTIDE SEQUENCE [LARGE SCALE GENOMIC DNA]</scope>
    <source>
        <strain evidence="1">BV-YZ2020</strain>
    </source>
</reference>
<comment type="caution">
    <text evidence="1">The sequence shown here is derived from an EMBL/GenBank/DDBJ whole genome shotgun (WGS) entry which is preliminary data.</text>
</comment>
<gene>
    <name evidence="1" type="ORF">L6164_009169</name>
</gene>
<sequence length="596" mass="65212">MAAAAPSADNAADLLQNLSLNPDSKTIEMSESAKKTGSVFSVGRNGMAEPFIPNAYPSTAFYCRGYDGQGNDWNGHSRYMNIDGGMAQCVYGDGYSYTDHKGYGYTPYGAYPPPGSSVSSMQHHGQLYGLQQYQYPCPYYHSSASNDSLNKGNCSGKANDDCANEIKALLNSSLTCNDSDQRASSASLFSDRQSKQGERAGLSSNLMPLPQFTNLLGARPTSGLEMTLGRKSGTYPSIRMYSQYRNTFGSNSHFGSASFGSRIGSVDNRLKATRNSYGGVDHGKKNTDGFSELSKGPRAKNSDSKNGKGLEPVTLLVKGQSLPMISDNKEVPVVPREQQYNREEFSENYSGAKFFVIKSYSEDDIHKSIKYSVWASTPSGNKKLHTAYQEAKEKPGGCPIFLLFSVNTSGQFVGLAEMVGPVDFDRTVEYWQQDKWTGCFPVKWHIVKDVPNSVLRHITLENNENKPVTNSRDTQEVKFEKGIEILKIFKAHSSKTCILDDFGFYERKSREQLFQKQVNKPNDLSLTTIGRVALPESLDGTLVNKLASADAAVRVDAVVKLSEENGLKTASEEPSAAKSMTVPDRELASSGDASVC</sequence>
<evidence type="ECO:0000313" key="2">
    <source>
        <dbReference type="Proteomes" id="UP000828941"/>
    </source>
</evidence>
<name>A0ACB9PJ00_BAUVA</name>